<feature type="domain" description="PAC" evidence="10">
    <location>
        <begin position="734"/>
        <end position="787"/>
    </location>
</feature>
<keyword evidence="3" id="KW-0597">Phosphoprotein</keyword>
<evidence type="ECO:0000313" key="11">
    <source>
        <dbReference type="EMBL" id="GAA0548317.1"/>
    </source>
</evidence>
<feature type="domain" description="PAS" evidence="9">
    <location>
        <begin position="406"/>
        <end position="477"/>
    </location>
</feature>
<comment type="catalytic activity">
    <reaction evidence="1">
        <text>ATP + protein L-histidine = ADP + protein N-phospho-L-histidine.</text>
        <dbReference type="EC" id="2.7.13.3"/>
    </reaction>
</comment>
<dbReference type="PROSITE" id="PS50112">
    <property type="entry name" value="PAS"/>
    <property type="match status" value="4"/>
</dbReference>
<dbReference type="InterPro" id="IPR005467">
    <property type="entry name" value="His_kinase_dom"/>
</dbReference>
<feature type="domain" description="PAC" evidence="10">
    <location>
        <begin position="480"/>
        <end position="532"/>
    </location>
</feature>
<feature type="coiled-coil region" evidence="6">
    <location>
        <begin position="771"/>
        <end position="798"/>
    </location>
</feature>
<dbReference type="EMBL" id="BAAADQ010000013">
    <property type="protein sequence ID" value="GAA0548317.1"/>
    <property type="molecule type" value="Genomic_DNA"/>
</dbReference>
<dbReference type="InterPro" id="IPR013656">
    <property type="entry name" value="PAS_4"/>
</dbReference>
<feature type="domain" description="PAC" evidence="10">
    <location>
        <begin position="608"/>
        <end position="659"/>
    </location>
</feature>
<dbReference type="SUPFAM" id="SSF55874">
    <property type="entry name" value="ATPase domain of HSP90 chaperone/DNA topoisomerase II/histidine kinase"/>
    <property type="match status" value="1"/>
</dbReference>
<dbReference type="CDD" id="cd00130">
    <property type="entry name" value="PAS"/>
    <property type="match status" value="6"/>
</dbReference>
<comment type="caution">
    <text evidence="11">The sequence shown here is derived from an EMBL/GenBank/DDBJ whole genome shotgun (WGS) entry which is preliminary data.</text>
</comment>
<organism evidence="11 12">
    <name type="scientific">Halorubrum ejinorense</name>
    <dbReference type="NCBI Taxonomy" id="425309"/>
    <lineage>
        <taxon>Archaea</taxon>
        <taxon>Methanobacteriati</taxon>
        <taxon>Methanobacteriota</taxon>
        <taxon>Stenosarchaea group</taxon>
        <taxon>Halobacteria</taxon>
        <taxon>Halobacteriales</taxon>
        <taxon>Haloferacaceae</taxon>
        <taxon>Halorubrum</taxon>
    </lineage>
</organism>
<dbReference type="RefSeq" id="WP_371152732.1">
    <property type="nucleotide sequence ID" value="NZ_BAAADQ010000013.1"/>
</dbReference>
<dbReference type="GO" id="GO:0004673">
    <property type="term" value="F:protein histidine kinase activity"/>
    <property type="evidence" value="ECO:0007669"/>
    <property type="project" value="UniProtKB-EC"/>
</dbReference>
<dbReference type="InterPro" id="IPR000700">
    <property type="entry name" value="PAS-assoc_C"/>
</dbReference>
<dbReference type="SUPFAM" id="SSF55785">
    <property type="entry name" value="PYP-like sensor domain (PAS domain)"/>
    <property type="match status" value="6"/>
</dbReference>
<dbReference type="AlphaFoldDB" id="A0AAV3SWC5"/>
<dbReference type="Pfam" id="PF08448">
    <property type="entry name" value="PAS_4"/>
    <property type="match status" value="3"/>
</dbReference>
<dbReference type="PRINTS" id="PR00344">
    <property type="entry name" value="BCTRLSENSOR"/>
</dbReference>
<reference evidence="11" key="1">
    <citation type="journal article" date="2014" name="Int. J. Syst. Evol. Microbiol.">
        <title>Complete genome sequence of Corynebacterium casei LMG S-19264T (=DSM 44701T), isolated from a smear-ripened cheese.</title>
        <authorList>
            <consortium name="US DOE Joint Genome Institute (JGI-PGF)"/>
            <person name="Walter F."/>
            <person name="Albersmeier A."/>
            <person name="Kalinowski J."/>
            <person name="Ruckert C."/>
        </authorList>
    </citation>
    <scope>NUCLEOTIDE SEQUENCE</scope>
    <source>
        <strain evidence="11">JCM 14265</strain>
    </source>
</reference>
<feature type="domain" description="Histidine kinase" evidence="8">
    <location>
        <begin position="798"/>
        <end position="1006"/>
    </location>
</feature>
<evidence type="ECO:0000256" key="7">
    <source>
        <dbReference type="SAM" id="MobiDB-lite"/>
    </source>
</evidence>
<sequence length="1006" mass="112818">MGKESQATDSAGRSGTDDDRVTNAYEAMFREADDAIFLVDVARTDGECEFTFKQNNTAYQQQTGLTEDAMFGQTPKEVLGDEQGAAVEANYRRCVEQGTTIEYEERLDFPAGTTDWQTKLTPVTEDGTVTQIVGVARDITEQKEREREHRRTYRRFQTVLETMSAAVFLKDTDGRYLLMNQACRDVFDIDADPVGMTDEDLFPEPVAAQARADDRRVIEGGEQIEIEETVPTPAGESVRLTRKSPVHDEEGSIRGVCGVSTDITEQKTRERTLQQIKDRLELAVEGAQLGVWDWDMTTDEVEFNDQWAAMLGHSLDDIEAHLDAWERRVHPDDLAAVEDALSAHMDGVTEYYDADHRMRTASGEWKWIRDIGKVVERNEDGEPLRAVGIHLDIDDQKRRETELERTRTLIERTQESASIGWWEVDLVDESLTWSDEVFRIHEVPTTESVDLEEALDFYHPDDRNTIERAFTRLAAEGESYDLELRILTTSGGTRWVRTVGDPQCDEDGEIVGVLGLFQDITDRKEREQALEETEQRLTIALDGTRTGVWEWDLATDEVVWTESMERLFGLEPGTFEGTYEAFAGYVHPDDLPALERAIERAKAGDEPLKTEYRIRTADGEQLWGEVRAELVESEDGSRRLVGVLSEITSRKEYELALEATREELRKIIDLVPDLIFVKDREGEYLLANEATASAYGRTPDGVEGKTEREIIPDAGDSEAFRQDDLAVFESGGPKTIDEEPLTTADGETRIFQTTKIPYKVAETDEDAVLGYARDITDLKEYERTVEEQRDNLKLLNQVVRHDIKNQLMVVESYTELLEGSLPDDRSRTYAQTVIEAAKEAADITETARDVTDVLLQVGSDRTPVGLRAELSAQIEQVRSEKDRATVSVDGPIPDVTVLADDLLEAVFRNLLTNAVVHNDKEVAEIAVSTAVSDGSVRVSIADNGPGIPDDHKEQIFQEGEKGLESGGTGIGLYLVETLVDKYGGDVRVGDNDPRGSVFTLELPLAE</sequence>
<dbReference type="InterPro" id="IPR013655">
    <property type="entry name" value="PAS_fold_3"/>
</dbReference>
<feature type="domain" description="PAS" evidence="9">
    <location>
        <begin position="533"/>
        <end position="605"/>
    </location>
</feature>
<dbReference type="EC" id="2.7.13.3" evidence="2"/>
<evidence type="ECO:0000313" key="12">
    <source>
        <dbReference type="Proteomes" id="UP001501425"/>
    </source>
</evidence>
<feature type="region of interest" description="Disordered" evidence="7">
    <location>
        <begin position="232"/>
        <end position="252"/>
    </location>
</feature>
<gene>
    <name evidence="11" type="ORF">GCM10008994_24050</name>
</gene>
<evidence type="ECO:0000259" key="9">
    <source>
        <dbReference type="PROSITE" id="PS50112"/>
    </source>
</evidence>
<feature type="domain" description="PAC" evidence="10">
    <location>
        <begin position="101"/>
        <end position="151"/>
    </location>
</feature>
<keyword evidence="5" id="KW-0418">Kinase</keyword>
<feature type="domain" description="PAC" evidence="10">
    <location>
        <begin position="224"/>
        <end position="275"/>
    </location>
</feature>
<accession>A0AAV3SWC5</accession>
<dbReference type="InterPro" id="IPR036890">
    <property type="entry name" value="HATPase_C_sf"/>
</dbReference>
<proteinExistence type="predicted"/>
<evidence type="ECO:0000256" key="4">
    <source>
        <dbReference type="ARBA" id="ARBA00022679"/>
    </source>
</evidence>
<keyword evidence="6" id="KW-0175">Coiled coil</keyword>
<dbReference type="Gene3D" id="2.10.70.100">
    <property type="match status" value="2"/>
</dbReference>
<evidence type="ECO:0000256" key="5">
    <source>
        <dbReference type="ARBA" id="ARBA00022777"/>
    </source>
</evidence>
<evidence type="ECO:0000256" key="2">
    <source>
        <dbReference type="ARBA" id="ARBA00012438"/>
    </source>
</evidence>
<dbReference type="InterPro" id="IPR035965">
    <property type="entry name" value="PAS-like_dom_sf"/>
</dbReference>
<reference evidence="11" key="2">
    <citation type="submission" date="2023-12" db="EMBL/GenBank/DDBJ databases">
        <authorList>
            <person name="Sun Q."/>
            <person name="Inoue M."/>
        </authorList>
    </citation>
    <scope>NUCLEOTIDE SEQUENCE</scope>
    <source>
        <strain evidence="11">JCM 14265</strain>
    </source>
</reference>
<dbReference type="InterPro" id="IPR004358">
    <property type="entry name" value="Sig_transdc_His_kin-like_C"/>
</dbReference>
<protein>
    <recommendedName>
        <fullName evidence="2">histidine kinase</fullName>
        <ecNumber evidence="2">2.7.13.3</ecNumber>
    </recommendedName>
</protein>
<feature type="domain" description="PAC" evidence="10">
    <location>
        <begin position="352"/>
        <end position="405"/>
    </location>
</feature>
<dbReference type="Gene3D" id="3.30.565.10">
    <property type="entry name" value="Histidine kinase-like ATPase, C-terminal domain"/>
    <property type="match status" value="1"/>
</dbReference>
<dbReference type="PANTHER" id="PTHR43304">
    <property type="entry name" value="PHYTOCHROME-LIKE PROTEIN CPH1"/>
    <property type="match status" value="1"/>
</dbReference>
<feature type="domain" description="PAS" evidence="9">
    <location>
        <begin position="152"/>
        <end position="194"/>
    </location>
</feature>
<dbReference type="Gene3D" id="3.30.450.20">
    <property type="entry name" value="PAS domain"/>
    <property type="match status" value="6"/>
</dbReference>
<keyword evidence="4" id="KW-0808">Transferase</keyword>
<dbReference type="InterPro" id="IPR003594">
    <property type="entry name" value="HATPase_dom"/>
</dbReference>
<feature type="domain" description="PAS" evidence="9">
    <location>
        <begin position="660"/>
        <end position="706"/>
    </location>
</feature>
<dbReference type="Pfam" id="PF08447">
    <property type="entry name" value="PAS_3"/>
    <property type="match status" value="3"/>
</dbReference>
<dbReference type="SMART" id="SM00091">
    <property type="entry name" value="PAS"/>
    <property type="match status" value="6"/>
</dbReference>
<dbReference type="InterPro" id="IPR052162">
    <property type="entry name" value="Sensor_kinase/Photoreceptor"/>
</dbReference>
<dbReference type="Proteomes" id="UP001501425">
    <property type="component" value="Unassembled WGS sequence"/>
</dbReference>
<dbReference type="CDD" id="cd00075">
    <property type="entry name" value="HATPase"/>
    <property type="match status" value="1"/>
</dbReference>
<evidence type="ECO:0000259" key="8">
    <source>
        <dbReference type="PROSITE" id="PS50109"/>
    </source>
</evidence>
<dbReference type="Pfam" id="PF02518">
    <property type="entry name" value="HATPase_c"/>
    <property type="match status" value="1"/>
</dbReference>
<dbReference type="PROSITE" id="PS50113">
    <property type="entry name" value="PAC"/>
    <property type="match status" value="6"/>
</dbReference>
<dbReference type="SMART" id="SM00086">
    <property type="entry name" value="PAC"/>
    <property type="match status" value="5"/>
</dbReference>
<dbReference type="InterPro" id="IPR000014">
    <property type="entry name" value="PAS"/>
</dbReference>
<dbReference type="PANTHER" id="PTHR43304:SF1">
    <property type="entry name" value="PAC DOMAIN-CONTAINING PROTEIN"/>
    <property type="match status" value="1"/>
</dbReference>
<dbReference type="NCBIfam" id="TIGR00229">
    <property type="entry name" value="sensory_box"/>
    <property type="match status" value="6"/>
</dbReference>
<dbReference type="SMART" id="SM00387">
    <property type="entry name" value="HATPase_c"/>
    <property type="match status" value="1"/>
</dbReference>
<evidence type="ECO:0000259" key="10">
    <source>
        <dbReference type="PROSITE" id="PS50113"/>
    </source>
</evidence>
<evidence type="ECO:0000256" key="3">
    <source>
        <dbReference type="ARBA" id="ARBA00022553"/>
    </source>
</evidence>
<evidence type="ECO:0000256" key="1">
    <source>
        <dbReference type="ARBA" id="ARBA00000085"/>
    </source>
</evidence>
<evidence type="ECO:0000256" key="6">
    <source>
        <dbReference type="SAM" id="Coils"/>
    </source>
</evidence>
<dbReference type="InterPro" id="IPR001610">
    <property type="entry name" value="PAC"/>
</dbReference>
<name>A0AAV3SWC5_9EURY</name>
<dbReference type="PROSITE" id="PS50109">
    <property type="entry name" value="HIS_KIN"/>
    <property type="match status" value="1"/>
</dbReference>